<feature type="domain" description="N-acetyltransferase" evidence="6">
    <location>
        <begin position="4"/>
        <end position="148"/>
    </location>
</feature>
<keyword evidence="7" id="KW-0687">Ribonucleoprotein</keyword>
<comment type="catalytic activity">
    <reaction evidence="5">
        <text>N-terminal L-alanyl-[ribosomal protein bS18] + acetyl-CoA = N-terminal N(alpha)-acetyl-L-alanyl-[ribosomal protein bS18] + CoA + H(+)</text>
        <dbReference type="Rhea" id="RHEA:43756"/>
        <dbReference type="Rhea" id="RHEA-COMP:10676"/>
        <dbReference type="Rhea" id="RHEA-COMP:10677"/>
        <dbReference type="ChEBI" id="CHEBI:15378"/>
        <dbReference type="ChEBI" id="CHEBI:57287"/>
        <dbReference type="ChEBI" id="CHEBI:57288"/>
        <dbReference type="ChEBI" id="CHEBI:64718"/>
        <dbReference type="ChEBI" id="CHEBI:83683"/>
        <dbReference type="EC" id="2.3.1.266"/>
    </reaction>
</comment>
<gene>
    <name evidence="7" type="primary">rimI</name>
    <name evidence="7" type="ORF">IAB73_01750</name>
</gene>
<reference evidence="7" key="1">
    <citation type="submission" date="2020-10" db="EMBL/GenBank/DDBJ databases">
        <authorList>
            <person name="Gilroy R."/>
        </authorList>
    </citation>
    <scope>NUCLEOTIDE SEQUENCE</scope>
    <source>
        <strain evidence="7">ChiSxjej2B14-6234</strain>
    </source>
</reference>
<dbReference type="InterPro" id="IPR006464">
    <property type="entry name" value="AcTrfase_RimI/Ard1"/>
</dbReference>
<dbReference type="PANTHER" id="PTHR43420:SF44">
    <property type="entry name" value="ACETYLTRANSFERASE YPEA"/>
    <property type="match status" value="1"/>
</dbReference>
<keyword evidence="7" id="KW-0689">Ribosomal protein</keyword>
<dbReference type="NCBIfam" id="TIGR01575">
    <property type="entry name" value="rimI"/>
    <property type="match status" value="1"/>
</dbReference>
<dbReference type="InterPro" id="IPR016181">
    <property type="entry name" value="Acyl_CoA_acyltransferase"/>
</dbReference>
<dbReference type="Pfam" id="PF00583">
    <property type="entry name" value="Acetyltransf_1"/>
    <property type="match status" value="1"/>
</dbReference>
<dbReference type="CDD" id="cd04301">
    <property type="entry name" value="NAT_SF"/>
    <property type="match status" value="1"/>
</dbReference>
<organism evidence="7 8">
    <name type="scientific">Candidatus Onthenecus intestinigallinarum</name>
    <dbReference type="NCBI Taxonomy" id="2840875"/>
    <lineage>
        <taxon>Bacteria</taxon>
        <taxon>Bacillati</taxon>
        <taxon>Bacillota</taxon>
        <taxon>Clostridia</taxon>
        <taxon>Eubacteriales</taxon>
        <taxon>Candidatus Onthenecus</taxon>
    </lineage>
</organism>
<evidence type="ECO:0000256" key="2">
    <source>
        <dbReference type="ARBA" id="ARBA00022490"/>
    </source>
</evidence>
<evidence type="ECO:0000256" key="4">
    <source>
        <dbReference type="ARBA" id="ARBA00023315"/>
    </source>
</evidence>
<keyword evidence="4" id="KW-0012">Acyltransferase</keyword>
<dbReference type="EMBL" id="DVFJ01000006">
    <property type="protein sequence ID" value="HIQ70918.1"/>
    <property type="molecule type" value="Genomic_DNA"/>
</dbReference>
<dbReference type="InterPro" id="IPR050680">
    <property type="entry name" value="YpeA/RimI_acetyltransf"/>
</dbReference>
<dbReference type="Proteomes" id="UP000886887">
    <property type="component" value="Unassembled WGS sequence"/>
</dbReference>
<dbReference type="PROSITE" id="PS51186">
    <property type="entry name" value="GNAT"/>
    <property type="match status" value="1"/>
</dbReference>
<evidence type="ECO:0000313" key="7">
    <source>
        <dbReference type="EMBL" id="HIQ70918.1"/>
    </source>
</evidence>
<dbReference type="AlphaFoldDB" id="A0A9D0ZAM1"/>
<comment type="function">
    <text evidence="5">Acetylates the N-terminal alanine of ribosomal protein bS18.</text>
</comment>
<evidence type="ECO:0000256" key="1">
    <source>
        <dbReference type="ARBA" id="ARBA00005395"/>
    </source>
</evidence>
<evidence type="ECO:0000256" key="5">
    <source>
        <dbReference type="RuleBase" id="RU363094"/>
    </source>
</evidence>
<sequence>MPDVQIRALTEADVPAVHEIERLCFPMPWSEASILHDLTENPAARWLTLLEDGRLAAYAGMWLIIDEAHVTNVAVHPDFRRRGYGERILRALMDLARDTCMGLITLEVRRSNEAAQALYHKAGFLDVGYRKRYYEDNKEDALIMYCQL</sequence>
<dbReference type="InterPro" id="IPR000182">
    <property type="entry name" value="GNAT_dom"/>
</dbReference>
<dbReference type="EC" id="2.3.1.266" evidence="5"/>
<protein>
    <recommendedName>
        <fullName evidence="5">[Ribosomal protein bS18]-alanine N-acetyltransferase</fullName>
        <ecNumber evidence="5">2.3.1.266</ecNumber>
    </recommendedName>
</protein>
<dbReference type="GO" id="GO:0005840">
    <property type="term" value="C:ribosome"/>
    <property type="evidence" value="ECO:0007669"/>
    <property type="project" value="UniProtKB-KW"/>
</dbReference>
<dbReference type="Gene3D" id="3.40.630.30">
    <property type="match status" value="1"/>
</dbReference>
<reference evidence="7" key="2">
    <citation type="journal article" date="2021" name="PeerJ">
        <title>Extensive microbial diversity within the chicken gut microbiome revealed by metagenomics and culture.</title>
        <authorList>
            <person name="Gilroy R."/>
            <person name="Ravi A."/>
            <person name="Getino M."/>
            <person name="Pursley I."/>
            <person name="Horton D.L."/>
            <person name="Alikhan N.F."/>
            <person name="Baker D."/>
            <person name="Gharbi K."/>
            <person name="Hall N."/>
            <person name="Watson M."/>
            <person name="Adriaenssens E.M."/>
            <person name="Foster-Nyarko E."/>
            <person name="Jarju S."/>
            <person name="Secka A."/>
            <person name="Antonio M."/>
            <person name="Oren A."/>
            <person name="Chaudhuri R.R."/>
            <person name="La Ragione R."/>
            <person name="Hildebrand F."/>
            <person name="Pallen M.J."/>
        </authorList>
    </citation>
    <scope>NUCLEOTIDE SEQUENCE</scope>
    <source>
        <strain evidence="7">ChiSxjej2B14-6234</strain>
    </source>
</reference>
<dbReference type="PANTHER" id="PTHR43420">
    <property type="entry name" value="ACETYLTRANSFERASE"/>
    <property type="match status" value="1"/>
</dbReference>
<dbReference type="GO" id="GO:0005737">
    <property type="term" value="C:cytoplasm"/>
    <property type="evidence" value="ECO:0007669"/>
    <property type="project" value="UniProtKB-SubCell"/>
</dbReference>
<accession>A0A9D0ZAM1</accession>
<keyword evidence="3" id="KW-0808">Transferase</keyword>
<evidence type="ECO:0000256" key="3">
    <source>
        <dbReference type="ARBA" id="ARBA00022679"/>
    </source>
</evidence>
<comment type="similarity">
    <text evidence="1 5">Belongs to the acetyltransferase family. RimI subfamily.</text>
</comment>
<comment type="subcellular location">
    <subcellularLocation>
        <location evidence="5">Cytoplasm</location>
    </subcellularLocation>
</comment>
<evidence type="ECO:0000313" key="8">
    <source>
        <dbReference type="Proteomes" id="UP000886887"/>
    </source>
</evidence>
<name>A0A9D0ZAM1_9FIRM</name>
<dbReference type="SUPFAM" id="SSF55729">
    <property type="entry name" value="Acyl-CoA N-acyltransferases (Nat)"/>
    <property type="match status" value="1"/>
</dbReference>
<dbReference type="GO" id="GO:0008999">
    <property type="term" value="F:protein-N-terminal-alanine acetyltransferase activity"/>
    <property type="evidence" value="ECO:0007669"/>
    <property type="project" value="UniProtKB-EC"/>
</dbReference>
<evidence type="ECO:0000259" key="6">
    <source>
        <dbReference type="PROSITE" id="PS51186"/>
    </source>
</evidence>
<proteinExistence type="inferred from homology"/>
<keyword evidence="2 5" id="KW-0963">Cytoplasm</keyword>
<comment type="caution">
    <text evidence="7">The sequence shown here is derived from an EMBL/GenBank/DDBJ whole genome shotgun (WGS) entry which is preliminary data.</text>
</comment>